<feature type="transmembrane region" description="Helical" evidence="2">
    <location>
        <begin position="36"/>
        <end position="59"/>
    </location>
</feature>
<keyword evidence="2" id="KW-0472">Membrane</keyword>
<proteinExistence type="predicted"/>
<keyword evidence="2" id="KW-1133">Transmembrane helix</keyword>
<evidence type="ECO:0000313" key="4">
    <source>
        <dbReference type="Proteomes" id="UP000008237"/>
    </source>
</evidence>
<keyword evidence="4" id="KW-1185">Reference proteome</keyword>
<dbReference type="EMBL" id="GL449511">
    <property type="protein sequence ID" value="EFN82578.1"/>
    <property type="molecule type" value="Genomic_DNA"/>
</dbReference>
<keyword evidence="2" id="KW-0812">Transmembrane</keyword>
<dbReference type="AlphaFoldDB" id="E2BNY6"/>
<evidence type="ECO:0000256" key="1">
    <source>
        <dbReference type="SAM" id="MobiDB-lite"/>
    </source>
</evidence>
<evidence type="ECO:0000313" key="3">
    <source>
        <dbReference type="EMBL" id="EFN82578.1"/>
    </source>
</evidence>
<gene>
    <name evidence="3" type="ORF">EAI_00868</name>
</gene>
<feature type="region of interest" description="Disordered" evidence="1">
    <location>
        <begin position="271"/>
        <end position="291"/>
    </location>
</feature>
<dbReference type="Proteomes" id="UP000008237">
    <property type="component" value="Unassembled WGS sequence"/>
</dbReference>
<feature type="transmembrane region" description="Helical" evidence="2">
    <location>
        <begin position="116"/>
        <end position="136"/>
    </location>
</feature>
<protein>
    <submittedName>
        <fullName evidence="3">Uncharacterized protein</fullName>
    </submittedName>
</protein>
<dbReference type="InParanoid" id="E2BNY6"/>
<feature type="compositionally biased region" description="Polar residues" evidence="1">
    <location>
        <begin position="280"/>
        <end position="291"/>
    </location>
</feature>
<name>E2BNY6_HARSA</name>
<sequence>MSCLSALYWQITTLFSVPQQLLLLRHKVFREYAKIAVGPDFIHTFPSILILTAAIVILWKHPPSNGRLMHLLGGSFAYRSLQEFEHQEILNRVWWQRLWSSYYPVHVQPSVMSTEFISWITAMSMTLTALGFAIYIDHVVTLIKMTLTTAWDALTTVVGCMKWPWKNVLLPLVFGSFEMQETMVSTEANMAMEGSESDSIPDDILSKMSVDTNCPTPADVHPTSYKTNWLPQPNFATFKEAHRKISMKSFHTVAGVNDVQDPDKIAAKQARHRRGCHTIIPSNSSDQSSEH</sequence>
<evidence type="ECO:0000256" key="2">
    <source>
        <dbReference type="SAM" id="Phobius"/>
    </source>
</evidence>
<dbReference type="OrthoDB" id="7696682at2759"/>
<organism evidence="4">
    <name type="scientific">Harpegnathos saltator</name>
    <name type="common">Jerdon's jumping ant</name>
    <dbReference type="NCBI Taxonomy" id="610380"/>
    <lineage>
        <taxon>Eukaryota</taxon>
        <taxon>Metazoa</taxon>
        <taxon>Ecdysozoa</taxon>
        <taxon>Arthropoda</taxon>
        <taxon>Hexapoda</taxon>
        <taxon>Insecta</taxon>
        <taxon>Pterygota</taxon>
        <taxon>Neoptera</taxon>
        <taxon>Endopterygota</taxon>
        <taxon>Hymenoptera</taxon>
        <taxon>Apocrita</taxon>
        <taxon>Aculeata</taxon>
        <taxon>Formicoidea</taxon>
        <taxon>Formicidae</taxon>
        <taxon>Ponerinae</taxon>
        <taxon>Ponerini</taxon>
        <taxon>Harpegnathos</taxon>
    </lineage>
</organism>
<accession>E2BNY6</accession>
<dbReference type="OMA" id="QHKVFRE"/>
<reference evidence="3 4" key="1">
    <citation type="journal article" date="2010" name="Science">
        <title>Genomic comparison of the ants Camponotus floridanus and Harpegnathos saltator.</title>
        <authorList>
            <person name="Bonasio R."/>
            <person name="Zhang G."/>
            <person name="Ye C."/>
            <person name="Mutti N.S."/>
            <person name="Fang X."/>
            <person name="Qin N."/>
            <person name="Donahue G."/>
            <person name="Yang P."/>
            <person name="Li Q."/>
            <person name="Li C."/>
            <person name="Zhang P."/>
            <person name="Huang Z."/>
            <person name="Berger S.L."/>
            <person name="Reinberg D."/>
            <person name="Wang J."/>
            <person name="Liebig J."/>
        </authorList>
    </citation>
    <scope>NUCLEOTIDE SEQUENCE [LARGE SCALE GENOMIC DNA]</scope>
    <source>
        <strain evidence="3 4">R22 G/1</strain>
    </source>
</reference>